<proteinExistence type="predicted"/>
<keyword evidence="2" id="KW-1185">Reference proteome</keyword>
<sequence>MALSHDSASQFPISSLSLVIKEAIKWRFEIYHNFLCNKRIKTPENLSKKLFGLLRRGFKEIYTHQESELSNVLEDTVWMCSNFIRATGFIRTKPRLEKIGLELNQLSLVNCIFMISENFSLEYC</sequence>
<evidence type="ECO:0000313" key="1">
    <source>
        <dbReference type="EMBL" id="CAI2373569.1"/>
    </source>
</evidence>
<dbReference type="EMBL" id="CAMPGE010014920">
    <property type="protein sequence ID" value="CAI2373569.1"/>
    <property type="molecule type" value="Genomic_DNA"/>
</dbReference>
<gene>
    <name evidence="1" type="ORF">ECRASSUSDP1_LOCUS14915</name>
</gene>
<organism evidence="1 2">
    <name type="scientific">Euplotes crassus</name>
    <dbReference type="NCBI Taxonomy" id="5936"/>
    <lineage>
        <taxon>Eukaryota</taxon>
        <taxon>Sar</taxon>
        <taxon>Alveolata</taxon>
        <taxon>Ciliophora</taxon>
        <taxon>Intramacronucleata</taxon>
        <taxon>Spirotrichea</taxon>
        <taxon>Hypotrichia</taxon>
        <taxon>Euplotida</taxon>
        <taxon>Euplotidae</taxon>
        <taxon>Moneuplotes</taxon>
    </lineage>
</organism>
<comment type="caution">
    <text evidence="1">The sequence shown here is derived from an EMBL/GenBank/DDBJ whole genome shotgun (WGS) entry which is preliminary data.</text>
</comment>
<protein>
    <submittedName>
        <fullName evidence="1">Uncharacterized protein</fullName>
    </submittedName>
</protein>
<reference evidence="1" key="1">
    <citation type="submission" date="2023-07" db="EMBL/GenBank/DDBJ databases">
        <authorList>
            <consortium name="AG Swart"/>
            <person name="Singh M."/>
            <person name="Singh A."/>
            <person name="Seah K."/>
            <person name="Emmerich C."/>
        </authorList>
    </citation>
    <scope>NUCLEOTIDE SEQUENCE</scope>
    <source>
        <strain evidence="1">DP1</strain>
    </source>
</reference>
<name>A0AAD1XIY8_EUPCR</name>
<dbReference type="AlphaFoldDB" id="A0AAD1XIY8"/>
<accession>A0AAD1XIY8</accession>
<dbReference type="Proteomes" id="UP001295684">
    <property type="component" value="Unassembled WGS sequence"/>
</dbReference>
<evidence type="ECO:0000313" key="2">
    <source>
        <dbReference type="Proteomes" id="UP001295684"/>
    </source>
</evidence>